<accession>A0A9N9HYS8</accession>
<comment type="caution">
    <text evidence="1">The sequence shown here is derived from an EMBL/GenBank/DDBJ whole genome shotgun (WGS) entry which is preliminary data.</text>
</comment>
<gene>
    <name evidence="1" type="ORF">DERYTH_LOCUS13669</name>
</gene>
<dbReference type="PANTHER" id="PTHR34415">
    <property type="entry name" value="INTEGRASE CATALYTIC DOMAIN-CONTAINING PROTEIN"/>
    <property type="match status" value="1"/>
</dbReference>
<keyword evidence="2" id="KW-1185">Reference proteome</keyword>
<reference evidence="1" key="1">
    <citation type="submission" date="2021-06" db="EMBL/GenBank/DDBJ databases">
        <authorList>
            <person name="Kallberg Y."/>
            <person name="Tangrot J."/>
            <person name="Rosling A."/>
        </authorList>
    </citation>
    <scope>NUCLEOTIDE SEQUENCE</scope>
    <source>
        <strain evidence="1">MA453B</strain>
    </source>
</reference>
<sequence>MPSPGRHCNKITMPVVFLPTSFSYASVYRDYVQAYKDKHGKDVHVLAELTFTNIWKFLMPSLQFMFAKTDLCETCKTMKMEIQYATQHEKKLELTHNYLAHLNRAQKECNYYNANIMNAIEDSKQNPNITKSHILFKTFNGSAHIAYDWAQNVQVPFSPQQIGSLYFKSSRKVHLFGVCNTGNFPHTQQTNYIIDEAEMPDDGKQGFQYYDFKNYFQTFKKLPNIQKYHHFYFSSQYPGIVFHKDDLKDNYNDFIIRSFSFNANTLPAIIGVRPLSLKRQEELHKEIALYVDLPFCDITCPKP</sequence>
<dbReference type="Proteomes" id="UP000789405">
    <property type="component" value="Unassembled WGS sequence"/>
</dbReference>
<evidence type="ECO:0000313" key="1">
    <source>
        <dbReference type="EMBL" id="CAG8712147.1"/>
    </source>
</evidence>
<evidence type="ECO:0000313" key="2">
    <source>
        <dbReference type="Proteomes" id="UP000789405"/>
    </source>
</evidence>
<dbReference type="OrthoDB" id="5986738at2759"/>
<name>A0A9N9HYS8_9GLOM</name>
<proteinExistence type="predicted"/>
<organism evidence="1 2">
    <name type="scientific">Dentiscutata erythropus</name>
    <dbReference type="NCBI Taxonomy" id="1348616"/>
    <lineage>
        <taxon>Eukaryota</taxon>
        <taxon>Fungi</taxon>
        <taxon>Fungi incertae sedis</taxon>
        <taxon>Mucoromycota</taxon>
        <taxon>Glomeromycotina</taxon>
        <taxon>Glomeromycetes</taxon>
        <taxon>Diversisporales</taxon>
        <taxon>Gigasporaceae</taxon>
        <taxon>Dentiscutata</taxon>
    </lineage>
</organism>
<dbReference type="EMBL" id="CAJVPY010009766">
    <property type="protein sequence ID" value="CAG8712147.1"/>
    <property type="molecule type" value="Genomic_DNA"/>
</dbReference>
<dbReference type="AlphaFoldDB" id="A0A9N9HYS8"/>
<dbReference type="PANTHER" id="PTHR34415:SF1">
    <property type="entry name" value="INTEGRASE CATALYTIC DOMAIN-CONTAINING PROTEIN"/>
    <property type="match status" value="1"/>
</dbReference>
<protein>
    <submittedName>
        <fullName evidence="1">18304_t:CDS:1</fullName>
    </submittedName>
</protein>